<feature type="compositionally biased region" description="Low complexity" evidence="1">
    <location>
        <begin position="363"/>
        <end position="381"/>
    </location>
</feature>
<evidence type="ECO:0000256" key="1">
    <source>
        <dbReference type="SAM" id="MobiDB-lite"/>
    </source>
</evidence>
<feature type="compositionally biased region" description="Basic and acidic residues" evidence="1">
    <location>
        <begin position="448"/>
        <end position="457"/>
    </location>
</feature>
<keyword evidence="4" id="KW-1185">Reference proteome</keyword>
<protein>
    <submittedName>
        <fullName evidence="3">Uncharacterized protein</fullName>
    </submittedName>
</protein>
<proteinExistence type="predicted"/>
<keyword evidence="2" id="KW-0472">Membrane</keyword>
<feature type="transmembrane region" description="Helical" evidence="2">
    <location>
        <begin position="31"/>
        <end position="54"/>
    </location>
</feature>
<organism evidence="3 4">
    <name type="scientific">Apiospora arundinis</name>
    <dbReference type="NCBI Taxonomy" id="335852"/>
    <lineage>
        <taxon>Eukaryota</taxon>
        <taxon>Fungi</taxon>
        <taxon>Dikarya</taxon>
        <taxon>Ascomycota</taxon>
        <taxon>Pezizomycotina</taxon>
        <taxon>Sordariomycetes</taxon>
        <taxon>Xylariomycetidae</taxon>
        <taxon>Amphisphaeriales</taxon>
        <taxon>Apiosporaceae</taxon>
        <taxon>Apiospora</taxon>
    </lineage>
</organism>
<name>A0ABR2I216_9PEZI</name>
<dbReference type="EMBL" id="JAPCWZ010000007">
    <property type="protein sequence ID" value="KAK8856418.1"/>
    <property type="molecule type" value="Genomic_DNA"/>
</dbReference>
<evidence type="ECO:0000313" key="4">
    <source>
        <dbReference type="Proteomes" id="UP001390339"/>
    </source>
</evidence>
<keyword evidence="2" id="KW-0812">Transmembrane</keyword>
<feature type="region of interest" description="Disordered" evidence="1">
    <location>
        <begin position="438"/>
        <end position="457"/>
    </location>
</feature>
<feature type="region of interest" description="Disordered" evidence="1">
    <location>
        <begin position="124"/>
        <end position="299"/>
    </location>
</feature>
<feature type="compositionally biased region" description="Polar residues" evidence="1">
    <location>
        <begin position="193"/>
        <end position="203"/>
    </location>
</feature>
<sequence>MADIESQGQGAGKVSRNTAPPSYTRLCTYKILPICLAICVISVFSAAIVCTSLNKPVPSSVVIVFSILAGCLLLLMFFGYLKIYHDRSGMSEVHPRAEQALKVFRDRLVKLFCCIEMDSYATPNDTKTDHEETLKTAPKEDVGGHTVQPRATLAGRHSERGKPLQRYSRTIHGPRPQPKTPGRDSSHPPNPYHVQSDQRSQMQAHPESLRPAGNRRPLESSPRFHQAASSDDLGIPQGMGGFRLGSETADIDIGYISAPHGNDTPSELSSQQERHSASAMVPPLNTSRPKRGPNNMVPSHLVRVPDIEFRLRAILGDNETTTPSRGSAKPGGESLHNEEDVEYYHKLFASPHTSTVSLTTPDASTTTANSLNSSSISSLTTPTEKEGKGSLSRFPAQCRAEQRILLKTQDIMAKHRANYHIEYPAGLEYCRFIQSERQTASGSTSQSGDHKGEGGHI</sequence>
<feature type="compositionally biased region" description="Basic and acidic residues" evidence="1">
    <location>
        <begin position="126"/>
        <end position="143"/>
    </location>
</feature>
<feature type="compositionally biased region" description="Polar residues" evidence="1">
    <location>
        <begin position="438"/>
        <end position="447"/>
    </location>
</feature>
<feature type="transmembrane region" description="Helical" evidence="2">
    <location>
        <begin position="60"/>
        <end position="81"/>
    </location>
</feature>
<gene>
    <name evidence="3" type="ORF">PGQ11_012330</name>
</gene>
<reference evidence="3 4" key="1">
    <citation type="journal article" date="2024" name="IMA Fungus">
        <title>Apiospora arundinis, a panoply of carbohydrate-active enzymes and secondary metabolites.</title>
        <authorList>
            <person name="Sorensen T."/>
            <person name="Petersen C."/>
            <person name="Muurmann A.T."/>
            <person name="Christiansen J.V."/>
            <person name="Brundto M.L."/>
            <person name="Overgaard C.K."/>
            <person name="Boysen A.T."/>
            <person name="Wollenberg R.D."/>
            <person name="Larsen T.O."/>
            <person name="Sorensen J.L."/>
            <person name="Nielsen K.L."/>
            <person name="Sondergaard T.E."/>
        </authorList>
    </citation>
    <scope>NUCLEOTIDE SEQUENCE [LARGE SCALE GENOMIC DNA]</scope>
    <source>
        <strain evidence="3 4">AAU 773</strain>
    </source>
</reference>
<evidence type="ECO:0000313" key="3">
    <source>
        <dbReference type="EMBL" id="KAK8856418.1"/>
    </source>
</evidence>
<comment type="caution">
    <text evidence="3">The sequence shown here is derived from an EMBL/GenBank/DDBJ whole genome shotgun (WGS) entry which is preliminary data.</text>
</comment>
<dbReference type="Proteomes" id="UP001390339">
    <property type="component" value="Unassembled WGS sequence"/>
</dbReference>
<feature type="region of interest" description="Disordered" evidence="1">
    <location>
        <begin position="358"/>
        <end position="393"/>
    </location>
</feature>
<feature type="region of interest" description="Disordered" evidence="1">
    <location>
        <begin position="317"/>
        <end position="336"/>
    </location>
</feature>
<evidence type="ECO:0000256" key="2">
    <source>
        <dbReference type="SAM" id="Phobius"/>
    </source>
</evidence>
<accession>A0ABR2I216</accession>
<keyword evidence="2" id="KW-1133">Transmembrane helix</keyword>